<dbReference type="AlphaFoldDB" id="A0A429XU45"/>
<dbReference type="GO" id="GO:0009898">
    <property type="term" value="C:cytoplasmic side of plasma membrane"/>
    <property type="evidence" value="ECO:0007669"/>
    <property type="project" value="TreeGrafter"/>
</dbReference>
<proteinExistence type="predicted"/>
<keyword evidence="5" id="KW-1185">Reference proteome</keyword>
<dbReference type="Proteomes" id="UP000287156">
    <property type="component" value="Unassembled WGS sequence"/>
</dbReference>
<keyword evidence="1" id="KW-0547">Nucleotide-binding</keyword>
<comment type="caution">
    <text evidence="4">The sequence shown here is derived from an EMBL/GenBank/DDBJ whole genome shotgun (WGS) entry which is preliminary data.</text>
</comment>
<dbReference type="InterPro" id="IPR025669">
    <property type="entry name" value="AAA_dom"/>
</dbReference>
<sequence>MSKELFIIGDEDSFYQMIKERLEDSYEISLVDPNQMQSKFQETDIGMAVVMRNESVSALDIIAFLLGQNPNMGILYIHDSQDFHLLRDVSRMGAFDYLVLPDEVQMLQDRIAEMQSREASVSESAAASGFRRGTGQVFAFYSGKGGSGKTFLSTAFAQTLKLESTAQVIHIDLNFQFGGAETFLGMDSERSMIDLKPVIKEINENHIRNIAETQPSSKLELLISPRDAELAESVDGEFVTRLLRACRRSYDFIIVDLPAAIDETTYAALAEADRIYYTITLDTPSIRVLKSVEDLFRRLGIVTEDRLEFVINEKGRENELTKKDLERFVQYPVAAEVRRDLKGVQTAINKGLPIRTQPKEKKMIPAAKDIHKWVHSMLK</sequence>
<dbReference type="PANTHER" id="PTHR43384:SF6">
    <property type="entry name" value="SEPTUM SITE-DETERMINING PROTEIN MIND HOMOLOG, CHLOROPLASTIC"/>
    <property type="match status" value="1"/>
</dbReference>
<dbReference type="GO" id="GO:0016887">
    <property type="term" value="F:ATP hydrolysis activity"/>
    <property type="evidence" value="ECO:0007669"/>
    <property type="project" value="TreeGrafter"/>
</dbReference>
<evidence type="ECO:0000313" key="5">
    <source>
        <dbReference type="Proteomes" id="UP000287156"/>
    </source>
</evidence>
<dbReference type="InterPro" id="IPR050625">
    <property type="entry name" value="ParA/MinD_ATPase"/>
</dbReference>
<dbReference type="Pfam" id="PF13614">
    <property type="entry name" value="AAA_31"/>
    <property type="match status" value="1"/>
</dbReference>
<accession>A0A429XU45</accession>
<dbReference type="PANTHER" id="PTHR43384">
    <property type="entry name" value="SEPTUM SITE-DETERMINING PROTEIN MIND HOMOLOG, CHLOROPLASTIC-RELATED"/>
    <property type="match status" value="1"/>
</dbReference>
<dbReference type="Gene3D" id="3.40.50.300">
    <property type="entry name" value="P-loop containing nucleotide triphosphate hydrolases"/>
    <property type="match status" value="1"/>
</dbReference>
<feature type="domain" description="AAA" evidence="3">
    <location>
        <begin position="136"/>
        <end position="286"/>
    </location>
</feature>
<dbReference type="InterPro" id="IPR011006">
    <property type="entry name" value="CheY-like_superfamily"/>
</dbReference>
<dbReference type="SUPFAM" id="SSF52540">
    <property type="entry name" value="P-loop containing nucleoside triphosphate hydrolases"/>
    <property type="match status" value="1"/>
</dbReference>
<dbReference type="OrthoDB" id="2512803at2"/>
<dbReference type="GO" id="GO:0051782">
    <property type="term" value="P:negative regulation of cell division"/>
    <property type="evidence" value="ECO:0007669"/>
    <property type="project" value="TreeGrafter"/>
</dbReference>
<evidence type="ECO:0000256" key="1">
    <source>
        <dbReference type="ARBA" id="ARBA00022741"/>
    </source>
</evidence>
<dbReference type="InterPro" id="IPR027417">
    <property type="entry name" value="P-loop_NTPase"/>
</dbReference>
<dbReference type="RefSeq" id="WP_126052256.1">
    <property type="nucleotide sequence ID" value="NZ_QYTV02000012.1"/>
</dbReference>
<gene>
    <name evidence="4" type="ORF">D4T97_018525</name>
</gene>
<dbReference type="GO" id="GO:0005524">
    <property type="term" value="F:ATP binding"/>
    <property type="evidence" value="ECO:0007669"/>
    <property type="project" value="UniProtKB-KW"/>
</dbReference>
<dbReference type="EMBL" id="QYTV02000012">
    <property type="protein sequence ID" value="RST71489.1"/>
    <property type="molecule type" value="Genomic_DNA"/>
</dbReference>
<reference evidence="4" key="1">
    <citation type="submission" date="2018-12" db="EMBL/GenBank/DDBJ databases">
        <authorList>
            <person name="Sun L."/>
            <person name="Chen Z."/>
        </authorList>
    </citation>
    <scope>NUCLEOTIDE SEQUENCE [LARGE SCALE GENOMIC DNA]</scope>
    <source>
        <strain evidence="4">3-2-2</strain>
    </source>
</reference>
<dbReference type="SUPFAM" id="SSF52172">
    <property type="entry name" value="CheY-like"/>
    <property type="match status" value="1"/>
</dbReference>
<organism evidence="4 5">
    <name type="scientific">Siminovitchia acidinfaciens</name>
    <dbReference type="NCBI Taxonomy" id="2321395"/>
    <lineage>
        <taxon>Bacteria</taxon>
        <taxon>Bacillati</taxon>
        <taxon>Bacillota</taxon>
        <taxon>Bacilli</taxon>
        <taxon>Bacillales</taxon>
        <taxon>Bacillaceae</taxon>
        <taxon>Siminovitchia</taxon>
    </lineage>
</organism>
<protein>
    <recommendedName>
        <fullName evidence="3">AAA domain-containing protein</fullName>
    </recommendedName>
</protein>
<keyword evidence="2" id="KW-0067">ATP-binding</keyword>
<dbReference type="GO" id="GO:0005829">
    <property type="term" value="C:cytosol"/>
    <property type="evidence" value="ECO:0007669"/>
    <property type="project" value="TreeGrafter"/>
</dbReference>
<name>A0A429XU45_9BACI</name>
<evidence type="ECO:0000313" key="4">
    <source>
        <dbReference type="EMBL" id="RST71489.1"/>
    </source>
</evidence>
<dbReference type="Gene3D" id="3.40.50.2300">
    <property type="match status" value="1"/>
</dbReference>
<evidence type="ECO:0000259" key="3">
    <source>
        <dbReference type="Pfam" id="PF13614"/>
    </source>
</evidence>
<evidence type="ECO:0000256" key="2">
    <source>
        <dbReference type="ARBA" id="ARBA00022840"/>
    </source>
</evidence>